<dbReference type="Proteomes" id="UP000250831">
    <property type="component" value="Unassembled WGS sequence"/>
</dbReference>
<dbReference type="EC" id="3.4.21.89" evidence="3 7"/>
<evidence type="ECO:0000313" key="10">
    <source>
        <dbReference type="Proteomes" id="UP000250831"/>
    </source>
</evidence>
<evidence type="ECO:0000256" key="1">
    <source>
        <dbReference type="ARBA" id="ARBA00000677"/>
    </source>
</evidence>
<comment type="catalytic activity">
    <reaction evidence="1 7">
        <text>Cleavage of hydrophobic, N-terminal signal or leader sequences from secreted and periplasmic proteins.</text>
        <dbReference type="EC" id="3.4.21.89"/>
    </reaction>
</comment>
<reference evidence="9 10" key="1">
    <citation type="submission" date="2018-04" db="EMBL/GenBank/DDBJ databases">
        <title>Sphingobacterium sp. M46 Genome.</title>
        <authorList>
            <person name="Cheng J."/>
            <person name="Li Y."/>
        </authorList>
    </citation>
    <scope>NUCLEOTIDE SEQUENCE [LARGE SCALE GENOMIC DNA]</scope>
    <source>
        <strain evidence="9 10">M46</strain>
    </source>
</reference>
<keyword evidence="7" id="KW-0645">Protease</keyword>
<dbReference type="GO" id="GO:0009003">
    <property type="term" value="F:signal peptidase activity"/>
    <property type="evidence" value="ECO:0007669"/>
    <property type="project" value="UniProtKB-EC"/>
</dbReference>
<name>A0A363NWC3_9SPHI</name>
<dbReference type="Pfam" id="PF10502">
    <property type="entry name" value="Peptidase_S26"/>
    <property type="match status" value="1"/>
</dbReference>
<dbReference type="EMBL" id="QCXX01000002">
    <property type="protein sequence ID" value="PUV25105.1"/>
    <property type="molecule type" value="Genomic_DNA"/>
</dbReference>
<dbReference type="InterPro" id="IPR019758">
    <property type="entry name" value="Pept_S26A_signal_pept_1_CS"/>
</dbReference>
<dbReference type="OrthoDB" id="9802919at2"/>
<feature type="active site" evidence="6">
    <location>
        <position position="94"/>
    </location>
</feature>
<feature type="domain" description="Peptidase S26" evidence="8">
    <location>
        <begin position="7"/>
        <end position="226"/>
    </location>
</feature>
<keyword evidence="10" id="KW-1185">Reference proteome</keyword>
<dbReference type="InterPro" id="IPR000223">
    <property type="entry name" value="Pept_S26A_signal_pept_1"/>
</dbReference>
<evidence type="ECO:0000256" key="7">
    <source>
        <dbReference type="RuleBase" id="RU362042"/>
    </source>
</evidence>
<dbReference type="GO" id="GO:0006465">
    <property type="term" value="P:signal peptide processing"/>
    <property type="evidence" value="ECO:0007669"/>
    <property type="project" value="InterPro"/>
</dbReference>
<dbReference type="InterPro" id="IPR036286">
    <property type="entry name" value="LexA/Signal_pep-like_sf"/>
</dbReference>
<dbReference type="RefSeq" id="WP_108633437.1">
    <property type="nucleotide sequence ID" value="NZ_QCXX01000002.1"/>
</dbReference>
<gene>
    <name evidence="9" type="primary">lepB</name>
    <name evidence="9" type="ORF">DCO56_09190</name>
</gene>
<organism evidence="9 10">
    <name type="scientific">Sphingobacterium athyrii</name>
    <dbReference type="NCBI Taxonomy" id="2152717"/>
    <lineage>
        <taxon>Bacteria</taxon>
        <taxon>Pseudomonadati</taxon>
        <taxon>Bacteroidota</taxon>
        <taxon>Sphingobacteriia</taxon>
        <taxon>Sphingobacteriales</taxon>
        <taxon>Sphingobacteriaceae</taxon>
        <taxon>Sphingobacterium</taxon>
    </lineage>
</organism>
<feature type="active site" evidence="6">
    <location>
        <position position="37"/>
    </location>
</feature>
<dbReference type="PANTHER" id="PTHR43390:SF1">
    <property type="entry name" value="CHLOROPLAST PROCESSING PEPTIDASE"/>
    <property type="match status" value="1"/>
</dbReference>
<comment type="caution">
    <text evidence="9">The sequence shown here is derived from an EMBL/GenBank/DDBJ whole genome shotgun (WGS) entry which is preliminary data.</text>
</comment>
<dbReference type="GO" id="GO:0004252">
    <property type="term" value="F:serine-type endopeptidase activity"/>
    <property type="evidence" value="ECO:0007669"/>
    <property type="project" value="InterPro"/>
</dbReference>
<evidence type="ECO:0000259" key="8">
    <source>
        <dbReference type="Pfam" id="PF10502"/>
    </source>
</evidence>
<comment type="similarity">
    <text evidence="2 7">Belongs to the peptidase S26 family.</text>
</comment>
<evidence type="ECO:0000313" key="9">
    <source>
        <dbReference type="EMBL" id="PUV25105.1"/>
    </source>
</evidence>
<dbReference type="PROSITE" id="PS00761">
    <property type="entry name" value="SPASE_I_3"/>
    <property type="match status" value="1"/>
</dbReference>
<dbReference type="SUPFAM" id="SSF51306">
    <property type="entry name" value="LexA/Signal peptidase"/>
    <property type="match status" value="1"/>
</dbReference>
<dbReference type="CDD" id="cd06530">
    <property type="entry name" value="S26_SPase_I"/>
    <property type="match status" value="2"/>
</dbReference>
<sequence length="229" mass="26728">MNKKKYFIFLGLCVVFAFFIISIVYARIDYYIVSTESMLPTIKPGDYILVKEFNRDSDTISDNSLLKNRILVIKRPVTEDTLISKRVELDVFVKRCYGIPGDTVKILRKDLSHKVRNLQGRFNKNIFPHDTIIRWSVHQFGPLWVPKKGGKILLNPKNLALYSSIMKYEGNSVSRSRGKYLLNGEYVNHYTFKNNYYFFLGDNFYSSEDSRFWGLVPEINLIGKVIKII</sequence>
<evidence type="ECO:0000256" key="3">
    <source>
        <dbReference type="ARBA" id="ARBA00013208"/>
    </source>
</evidence>
<evidence type="ECO:0000256" key="6">
    <source>
        <dbReference type="PIRSR" id="PIRSR600223-1"/>
    </source>
</evidence>
<evidence type="ECO:0000256" key="4">
    <source>
        <dbReference type="ARBA" id="ARBA00019232"/>
    </source>
</evidence>
<dbReference type="GO" id="GO:0016020">
    <property type="term" value="C:membrane"/>
    <property type="evidence" value="ECO:0007669"/>
    <property type="project" value="UniProtKB-SubCell"/>
</dbReference>
<protein>
    <recommendedName>
        <fullName evidence="4 7">Signal peptidase I</fullName>
        <ecNumber evidence="3 7">3.4.21.89</ecNumber>
    </recommendedName>
</protein>
<dbReference type="PRINTS" id="PR00727">
    <property type="entry name" value="LEADERPTASE"/>
</dbReference>
<evidence type="ECO:0000256" key="2">
    <source>
        <dbReference type="ARBA" id="ARBA00009370"/>
    </source>
</evidence>
<evidence type="ECO:0000256" key="5">
    <source>
        <dbReference type="ARBA" id="ARBA00022801"/>
    </source>
</evidence>
<comment type="subcellular location">
    <subcellularLocation>
        <location evidence="7">Membrane</location>
        <topology evidence="7">Single-pass type II membrane protein</topology>
    </subcellularLocation>
</comment>
<dbReference type="PANTHER" id="PTHR43390">
    <property type="entry name" value="SIGNAL PEPTIDASE I"/>
    <property type="match status" value="1"/>
</dbReference>
<proteinExistence type="inferred from homology"/>
<accession>A0A363NWC3</accession>
<dbReference type="Gene3D" id="2.10.109.10">
    <property type="entry name" value="Umud Fragment, subunit A"/>
    <property type="match status" value="1"/>
</dbReference>
<dbReference type="AlphaFoldDB" id="A0A363NWC3"/>
<dbReference type="NCBIfam" id="TIGR02227">
    <property type="entry name" value="sigpep_I_bact"/>
    <property type="match status" value="1"/>
</dbReference>
<keyword evidence="5 7" id="KW-0378">Hydrolase</keyword>
<dbReference type="InterPro" id="IPR019533">
    <property type="entry name" value="Peptidase_S26"/>
</dbReference>